<evidence type="ECO:0000313" key="15">
    <source>
        <dbReference type="Proteomes" id="UP000054776"/>
    </source>
</evidence>
<dbReference type="SUPFAM" id="SSF56112">
    <property type="entry name" value="Protein kinase-like (PK-like)"/>
    <property type="match status" value="1"/>
</dbReference>
<comment type="catalytic activity">
    <reaction evidence="8">
        <text>L-seryl-[protein] + ATP = O-phospho-L-seryl-[protein] + ADP + H(+)</text>
        <dbReference type="Rhea" id="RHEA:17989"/>
        <dbReference type="Rhea" id="RHEA-COMP:9863"/>
        <dbReference type="Rhea" id="RHEA-COMP:11604"/>
        <dbReference type="ChEBI" id="CHEBI:15378"/>
        <dbReference type="ChEBI" id="CHEBI:29999"/>
        <dbReference type="ChEBI" id="CHEBI:30616"/>
        <dbReference type="ChEBI" id="CHEBI:83421"/>
        <dbReference type="ChEBI" id="CHEBI:456216"/>
        <dbReference type="EC" id="2.7.12.1"/>
    </reaction>
</comment>
<protein>
    <recommendedName>
        <fullName evidence="2">dual-specificity kinase</fullName>
        <ecNumber evidence="2">2.7.12.1</ecNumber>
    </recommendedName>
</protein>
<dbReference type="PROSITE" id="PS50011">
    <property type="entry name" value="PROTEIN_KINASE_DOM"/>
    <property type="match status" value="1"/>
</dbReference>
<keyword evidence="15" id="KW-1185">Reference proteome</keyword>
<dbReference type="Gene3D" id="1.10.510.10">
    <property type="entry name" value="Transferase(Phosphotransferase) domain 1"/>
    <property type="match status" value="1"/>
</dbReference>
<evidence type="ECO:0000256" key="9">
    <source>
        <dbReference type="ARBA" id="ARBA00049308"/>
    </source>
</evidence>
<evidence type="ECO:0000259" key="13">
    <source>
        <dbReference type="PROSITE" id="PS50011"/>
    </source>
</evidence>
<dbReference type="EMBL" id="JYDH01000125">
    <property type="protein sequence ID" value="KRY31136.1"/>
    <property type="molecule type" value="Genomic_DNA"/>
</dbReference>
<dbReference type="GO" id="GO:0005856">
    <property type="term" value="C:cytoskeleton"/>
    <property type="evidence" value="ECO:0007669"/>
    <property type="project" value="TreeGrafter"/>
</dbReference>
<evidence type="ECO:0000256" key="6">
    <source>
        <dbReference type="ARBA" id="ARBA00022777"/>
    </source>
</evidence>
<accession>A0A0V1B2C3</accession>
<keyword evidence="3" id="KW-0723">Serine/threonine-protein kinase</keyword>
<keyword evidence="7 11" id="KW-0067">ATP-binding</keyword>
<evidence type="ECO:0000256" key="4">
    <source>
        <dbReference type="ARBA" id="ARBA00022679"/>
    </source>
</evidence>
<dbReference type="InterPro" id="IPR008271">
    <property type="entry name" value="Ser/Thr_kinase_AS"/>
</dbReference>
<dbReference type="GO" id="GO:0004674">
    <property type="term" value="F:protein serine/threonine kinase activity"/>
    <property type="evidence" value="ECO:0007669"/>
    <property type="project" value="UniProtKB-KW"/>
</dbReference>
<organism evidence="14 15">
    <name type="scientific">Trichinella spiralis</name>
    <name type="common">Trichina worm</name>
    <dbReference type="NCBI Taxonomy" id="6334"/>
    <lineage>
        <taxon>Eukaryota</taxon>
        <taxon>Metazoa</taxon>
        <taxon>Ecdysozoa</taxon>
        <taxon>Nematoda</taxon>
        <taxon>Enoplea</taxon>
        <taxon>Dorylaimia</taxon>
        <taxon>Trichinellida</taxon>
        <taxon>Trichinellidae</taxon>
        <taxon>Trichinella</taxon>
    </lineage>
</organism>
<keyword evidence="6 14" id="KW-0418">Kinase</keyword>
<dbReference type="EC" id="2.7.12.1" evidence="2"/>
<dbReference type="InterPro" id="IPR000719">
    <property type="entry name" value="Prot_kinase_dom"/>
</dbReference>
<keyword evidence="4" id="KW-0808">Transferase</keyword>
<dbReference type="CDD" id="cd14210">
    <property type="entry name" value="PKc_DYRK"/>
    <property type="match status" value="1"/>
</dbReference>
<evidence type="ECO:0000313" key="14">
    <source>
        <dbReference type="EMBL" id="KRY31136.1"/>
    </source>
</evidence>
<evidence type="ECO:0000256" key="10">
    <source>
        <dbReference type="ARBA" id="ARBA00051680"/>
    </source>
</evidence>
<dbReference type="InterPro" id="IPR011009">
    <property type="entry name" value="Kinase-like_dom_sf"/>
</dbReference>
<feature type="binding site" evidence="11">
    <location>
        <position position="443"/>
    </location>
    <ligand>
        <name>ATP</name>
        <dbReference type="ChEBI" id="CHEBI:30616"/>
    </ligand>
</feature>
<dbReference type="PANTHER" id="PTHR24058:SF112">
    <property type="entry name" value="DUAL SPECIFICITY TYROSINE-PHOSPHORYLATION-REGULATED KINASE 3 HOMOLOG-RELATED"/>
    <property type="match status" value="1"/>
</dbReference>
<dbReference type="InterPro" id="IPR017441">
    <property type="entry name" value="Protein_kinase_ATP_BS"/>
</dbReference>
<dbReference type="SMART" id="SM00220">
    <property type="entry name" value="S_TKc"/>
    <property type="match status" value="1"/>
</dbReference>
<evidence type="ECO:0000256" key="3">
    <source>
        <dbReference type="ARBA" id="ARBA00022527"/>
    </source>
</evidence>
<dbReference type="Gene3D" id="3.80.10.10">
    <property type="entry name" value="Ribonuclease Inhibitor"/>
    <property type="match status" value="1"/>
</dbReference>
<dbReference type="GO" id="GO:0005737">
    <property type="term" value="C:cytoplasm"/>
    <property type="evidence" value="ECO:0007669"/>
    <property type="project" value="TreeGrafter"/>
</dbReference>
<dbReference type="GO" id="GO:0004712">
    <property type="term" value="F:protein serine/threonine/tyrosine kinase activity"/>
    <property type="evidence" value="ECO:0007669"/>
    <property type="project" value="UniProtKB-EC"/>
</dbReference>
<evidence type="ECO:0000256" key="8">
    <source>
        <dbReference type="ARBA" id="ARBA00049003"/>
    </source>
</evidence>
<feature type="compositionally biased region" description="Polar residues" evidence="12">
    <location>
        <begin position="763"/>
        <end position="773"/>
    </location>
</feature>
<dbReference type="Gene3D" id="3.30.10.30">
    <property type="entry name" value="DYRK"/>
    <property type="match status" value="1"/>
</dbReference>
<evidence type="ECO:0000256" key="11">
    <source>
        <dbReference type="PROSITE-ProRule" id="PRU10141"/>
    </source>
</evidence>
<dbReference type="STRING" id="6334.A0A0V1B2C3"/>
<dbReference type="FunCoup" id="A0A0V1B2C3">
    <property type="interactions" value="407"/>
</dbReference>
<comment type="catalytic activity">
    <reaction evidence="10">
        <text>L-tyrosyl-[protein] + ATP = O-phospho-L-tyrosyl-[protein] + ADP + H(+)</text>
        <dbReference type="Rhea" id="RHEA:10596"/>
        <dbReference type="Rhea" id="RHEA-COMP:10136"/>
        <dbReference type="Rhea" id="RHEA-COMP:20101"/>
        <dbReference type="ChEBI" id="CHEBI:15378"/>
        <dbReference type="ChEBI" id="CHEBI:30616"/>
        <dbReference type="ChEBI" id="CHEBI:46858"/>
        <dbReference type="ChEBI" id="CHEBI:61978"/>
        <dbReference type="ChEBI" id="CHEBI:456216"/>
        <dbReference type="EC" id="2.7.12.1"/>
    </reaction>
</comment>
<evidence type="ECO:0000256" key="1">
    <source>
        <dbReference type="ARBA" id="ARBA00008867"/>
    </source>
</evidence>
<dbReference type="Proteomes" id="UP000054776">
    <property type="component" value="Unassembled WGS sequence"/>
</dbReference>
<dbReference type="Gene3D" id="3.30.200.20">
    <property type="entry name" value="Phosphorylase Kinase, domain 1"/>
    <property type="match status" value="1"/>
</dbReference>
<gene>
    <name evidence="14" type="primary">mbk-2</name>
    <name evidence="14" type="ORF">T01_2639</name>
</gene>
<proteinExistence type="inferred from homology"/>
<sequence length="841" mass="95781">MIFRFIPLKIKVFHITNRTYTILFNKFIDNYYNRYNKNRVKQLGCQRCCAEWLIRCAAIFRVSGSSEFVSSKRQLLQLLEPFEIEEVDCSDSCISTPGLDHFQGVNTIKTLRLSYCSWINDDSLYKVAFHLKDCLKAIEIVDCGCISGAGLLYLQNMTKLREIVIRDLPMVMPGERIIVIDSLKTKFEKTCKITYPLERWLHSNEYGKIFYQGRPPLFTQVSLACPTVGHGHEWKLAFDGSCNPTKAHGTAKACLFPPLTFCNGHGEALSMKNLSLTDASETADDLSLSAVASDAVELPHCLNSCPVGMANISIRKMYEQNPKMYEQYIRKQEPRPGEDRPPSAHFITPQQALKFCQNSLVPYEEREIVKYKKIYYVGEDAQKCSTLDSLNNYGNDDANGFYRIVKADHIAYRYEVIRLLGRGSFGQVIKAFDHRKRTFVALKIIRNQQPFHRQVCSEVNILSLLCRMDEENKSNTVRMIDHFTFRNHKCITFELLSISLYDVLRLSKYRGINLKVVRRFAFDILQCLDFLKRYGIIHCDLKPENIVLRQSDRTGVRVIDFGSSCVKGSRLYSYIQSRFYRAPEVILGCIYSTPIDMWSFGCILVELFTGNPLFPGVDETDQMALIIEMLGVPPPKLINGRRGSIFFDPDEWHVTVDINLSVYTVTVVTVYLIVLNQSLPKYCRNMNCSHKSKERGPPGSRSLRDVLKRCDNGDFIDFVSKCLALDPEERMTPKAALKHSWIRTKQSSSPQQRKAIVEPSDPKPSTDQSNVTKSTDRRRNNNNNGQENADILLPIPSGQQRCANGIAKNNNSITFRENGIGNILAESAAGPASGRLKLPFL</sequence>
<dbReference type="InterPro" id="IPR032675">
    <property type="entry name" value="LRR_dom_sf"/>
</dbReference>
<name>A0A0V1B2C3_TRISP</name>
<dbReference type="PROSITE" id="PS00108">
    <property type="entry name" value="PROTEIN_KINASE_ST"/>
    <property type="match status" value="1"/>
</dbReference>
<dbReference type="GO" id="GO:0005634">
    <property type="term" value="C:nucleus"/>
    <property type="evidence" value="ECO:0007669"/>
    <property type="project" value="TreeGrafter"/>
</dbReference>
<feature type="compositionally biased region" description="Polar residues" evidence="12">
    <location>
        <begin position="743"/>
        <end position="752"/>
    </location>
</feature>
<dbReference type="PANTHER" id="PTHR24058">
    <property type="entry name" value="DUAL SPECIFICITY PROTEIN KINASE"/>
    <property type="match status" value="1"/>
</dbReference>
<dbReference type="GO" id="GO:0005524">
    <property type="term" value="F:ATP binding"/>
    <property type="evidence" value="ECO:0007669"/>
    <property type="project" value="UniProtKB-UniRule"/>
</dbReference>
<feature type="region of interest" description="Disordered" evidence="12">
    <location>
        <begin position="734"/>
        <end position="792"/>
    </location>
</feature>
<dbReference type="InterPro" id="IPR042521">
    <property type="entry name" value="DYRK"/>
</dbReference>
<dbReference type="SUPFAM" id="SSF52047">
    <property type="entry name" value="RNI-like"/>
    <property type="match status" value="1"/>
</dbReference>
<evidence type="ECO:0000256" key="12">
    <source>
        <dbReference type="SAM" id="MobiDB-lite"/>
    </source>
</evidence>
<dbReference type="InParanoid" id="A0A0V1B2C3"/>
<comment type="catalytic activity">
    <reaction evidence="9">
        <text>L-threonyl-[protein] + ATP = O-phospho-L-threonyl-[protein] + ADP + H(+)</text>
        <dbReference type="Rhea" id="RHEA:46608"/>
        <dbReference type="Rhea" id="RHEA-COMP:11060"/>
        <dbReference type="Rhea" id="RHEA-COMP:11605"/>
        <dbReference type="ChEBI" id="CHEBI:15378"/>
        <dbReference type="ChEBI" id="CHEBI:30013"/>
        <dbReference type="ChEBI" id="CHEBI:30616"/>
        <dbReference type="ChEBI" id="CHEBI:61977"/>
        <dbReference type="ChEBI" id="CHEBI:456216"/>
        <dbReference type="EC" id="2.7.12.1"/>
    </reaction>
</comment>
<dbReference type="OrthoDB" id="9332038at2759"/>
<evidence type="ECO:0000256" key="5">
    <source>
        <dbReference type="ARBA" id="ARBA00022741"/>
    </source>
</evidence>
<evidence type="ECO:0000256" key="2">
    <source>
        <dbReference type="ARBA" id="ARBA00013203"/>
    </source>
</evidence>
<feature type="domain" description="Protein kinase" evidence="13">
    <location>
        <begin position="414"/>
        <end position="742"/>
    </location>
</feature>
<dbReference type="PROSITE" id="PS00107">
    <property type="entry name" value="PROTEIN_KINASE_ATP"/>
    <property type="match status" value="1"/>
</dbReference>
<comment type="caution">
    <text evidence="14">The sequence shown here is derived from an EMBL/GenBank/DDBJ whole genome shotgun (WGS) entry which is preliminary data.</text>
</comment>
<comment type="similarity">
    <text evidence="1">Belongs to the protein kinase superfamily. CMGC Ser/Thr protein kinase family. MNB/DYRK subfamily.</text>
</comment>
<evidence type="ECO:0000256" key="7">
    <source>
        <dbReference type="ARBA" id="ARBA00022840"/>
    </source>
</evidence>
<reference evidence="14 15" key="1">
    <citation type="submission" date="2015-01" db="EMBL/GenBank/DDBJ databases">
        <title>Evolution of Trichinella species and genotypes.</title>
        <authorList>
            <person name="Korhonen P.K."/>
            <person name="Edoardo P."/>
            <person name="Giuseppe L.R."/>
            <person name="Gasser R.B."/>
        </authorList>
    </citation>
    <scope>NUCLEOTIDE SEQUENCE [LARGE SCALE GENOMIC DNA]</scope>
    <source>
        <strain evidence="14">ISS3</strain>
    </source>
</reference>
<dbReference type="Pfam" id="PF00069">
    <property type="entry name" value="Pkinase"/>
    <property type="match status" value="1"/>
</dbReference>
<dbReference type="AlphaFoldDB" id="A0A0V1B2C3"/>
<dbReference type="InterPro" id="IPR050494">
    <property type="entry name" value="Ser_Thr_dual-spec_kinase"/>
</dbReference>
<keyword evidence="5 11" id="KW-0547">Nucleotide-binding</keyword>